<evidence type="ECO:0000313" key="2">
    <source>
        <dbReference type="Proteomes" id="UP000244855"/>
    </source>
</evidence>
<sequence>MDKHDQDTMFKLAIFKLAVDKLAIDKLTTGKDALKKLRMDKDALDGKVQDLINTSVLKTLMQLVEKFVEPLADIVVDPKLSNAQFQEKIRAVEAEIAEILVKIDEKE</sequence>
<dbReference type="Proteomes" id="UP000244855">
    <property type="component" value="Unassembled WGS sequence"/>
</dbReference>
<dbReference type="AlphaFoldDB" id="A0A2V1EF97"/>
<gene>
    <name evidence="1" type="ORF">DM02DRAFT_608226</name>
</gene>
<accession>A0A2V1EF97</accession>
<dbReference type="EMBL" id="KZ805301">
    <property type="protein sequence ID" value="PVI08140.1"/>
    <property type="molecule type" value="Genomic_DNA"/>
</dbReference>
<reference evidence="1 2" key="1">
    <citation type="journal article" date="2018" name="Sci. Rep.">
        <title>Comparative genomics provides insights into the lifestyle and reveals functional heterogeneity of dark septate endophytic fungi.</title>
        <authorList>
            <person name="Knapp D.G."/>
            <person name="Nemeth J.B."/>
            <person name="Barry K."/>
            <person name="Hainaut M."/>
            <person name="Henrissat B."/>
            <person name="Johnson J."/>
            <person name="Kuo A."/>
            <person name="Lim J.H.P."/>
            <person name="Lipzen A."/>
            <person name="Nolan M."/>
            <person name="Ohm R.A."/>
            <person name="Tamas L."/>
            <person name="Grigoriev I.V."/>
            <person name="Spatafora J.W."/>
            <person name="Nagy L.G."/>
            <person name="Kovacs G.M."/>
        </authorList>
    </citation>
    <scope>NUCLEOTIDE SEQUENCE [LARGE SCALE GENOMIC DNA]</scope>
    <source>
        <strain evidence="1 2">DSE2036</strain>
    </source>
</reference>
<proteinExistence type="predicted"/>
<keyword evidence="2" id="KW-1185">Reference proteome</keyword>
<protein>
    <submittedName>
        <fullName evidence="1">Uncharacterized protein</fullName>
    </submittedName>
</protein>
<organism evidence="1 2">
    <name type="scientific">Periconia macrospinosa</name>
    <dbReference type="NCBI Taxonomy" id="97972"/>
    <lineage>
        <taxon>Eukaryota</taxon>
        <taxon>Fungi</taxon>
        <taxon>Dikarya</taxon>
        <taxon>Ascomycota</taxon>
        <taxon>Pezizomycotina</taxon>
        <taxon>Dothideomycetes</taxon>
        <taxon>Pleosporomycetidae</taxon>
        <taxon>Pleosporales</taxon>
        <taxon>Massarineae</taxon>
        <taxon>Periconiaceae</taxon>
        <taxon>Periconia</taxon>
    </lineage>
</organism>
<evidence type="ECO:0000313" key="1">
    <source>
        <dbReference type="EMBL" id="PVI08140.1"/>
    </source>
</evidence>
<name>A0A2V1EF97_9PLEO</name>